<proteinExistence type="predicted"/>
<protein>
    <submittedName>
        <fullName evidence="1">Uncharacterized protein</fullName>
    </submittedName>
</protein>
<geneLocation type="mitochondrion" evidence="1"/>
<dbReference type="EMBL" id="LKAM01000007">
    <property type="protein sequence ID" value="KUM47279.1"/>
    <property type="molecule type" value="Genomic_DNA"/>
</dbReference>
<comment type="caution">
    <text evidence="1">The sequence shown here is derived from an EMBL/GenBank/DDBJ whole genome shotgun (WGS) entry which is preliminary data.</text>
</comment>
<sequence length="52" mass="6150">MSTQEIENTLAQEHMLYNENTFYDEFTMGYLFYFSHINLSLEHALDLVSAQV</sequence>
<evidence type="ECO:0000313" key="1">
    <source>
        <dbReference type="EMBL" id="KUM47279.1"/>
    </source>
</evidence>
<reference evidence="1" key="1">
    <citation type="journal article" date="2015" name="Genome Biol. Evol.">
        <title>Organellar Genomes of White Spruce (Picea glauca): Assembly and Annotation.</title>
        <authorList>
            <person name="Jackman S.D."/>
            <person name="Warren R.L."/>
            <person name="Gibb E.A."/>
            <person name="Vandervalk B.P."/>
            <person name="Mohamadi H."/>
            <person name="Chu J."/>
            <person name="Raymond A."/>
            <person name="Pleasance S."/>
            <person name="Coope R."/>
            <person name="Wildung M.R."/>
            <person name="Ritland C.E."/>
            <person name="Bousquet J."/>
            <person name="Jones S.J."/>
            <person name="Bohlmann J."/>
            <person name="Birol I."/>
        </authorList>
    </citation>
    <scope>NUCLEOTIDE SEQUENCE [LARGE SCALE GENOMIC DNA]</scope>
    <source>
        <tissue evidence="1">Flushing bud</tissue>
    </source>
</reference>
<accession>A0A101LXP9</accession>
<dbReference type="AlphaFoldDB" id="A0A101LXP9"/>
<organism evidence="1">
    <name type="scientific">Picea glauca</name>
    <name type="common">White spruce</name>
    <name type="synonym">Pinus glauca</name>
    <dbReference type="NCBI Taxonomy" id="3330"/>
    <lineage>
        <taxon>Eukaryota</taxon>
        <taxon>Viridiplantae</taxon>
        <taxon>Streptophyta</taxon>
        <taxon>Embryophyta</taxon>
        <taxon>Tracheophyta</taxon>
        <taxon>Spermatophyta</taxon>
        <taxon>Pinopsida</taxon>
        <taxon>Pinidae</taxon>
        <taxon>Conifers I</taxon>
        <taxon>Pinales</taxon>
        <taxon>Pinaceae</taxon>
        <taxon>Picea</taxon>
    </lineage>
</organism>
<gene>
    <name evidence="1" type="ORF">ABT39_MTgene5464</name>
</gene>
<name>A0A101LXP9_PICGL</name>
<keyword evidence="1" id="KW-0496">Mitochondrion</keyword>